<keyword evidence="3" id="KW-0547">Nucleotide-binding</keyword>
<sequence length="609" mass="64602">METQAPPQEERRPQGPDYRSAPRLLSRFIGRRAPVMAAAIACGIVAGVCEVLPAWAVWRLVSAIVDGGADMGDVTSAAFIALAGVVGKAVFFAASTALAHLVAFGVIADIRMELGRVWTSTSVGALARVHSSRAKTIALDHCEKLELFIAHAVPEAAAAITMWSAVTIWLFAVDWRLALATVFLVPFAFATMIHAMRSNGHRMGEWVAANGRMGAAILDFITAMPVIRVFNRTGEDHRRTSDAVRRNAELQSAWGKAFVTWGAPFSTLVASGIAVIAPVAAWLLSRGEVEPAVVLLFIILGPTYPVPLVTLFYRMVVLPMLATGAAEIEAQLASVPAGGSGGATSEPRDAGEAPGRRDVDVRFEGVTFSYEPGVPVLHDISFTAPAGGVTALVGVSGSGKSTIGELALGFHRPDSGRVLIGGRDVSRLSDADLYPMVSAVFQRPHLLAGTIRENILLGRPDASPAEITAALDAAAVTGFADELDDGLDTRLGESGSGLSGGERQRTSIARALLADRPVLILDEATAATDPDNEALIQNGLAELTADGTVLVIAHRLHTIRRADAILVMSGGRIVERGTHEELMSADGEYARLWRRQEETMTPIRRGDDR</sequence>
<evidence type="ECO:0000256" key="6">
    <source>
        <dbReference type="ARBA" id="ARBA00023136"/>
    </source>
</evidence>
<evidence type="ECO:0000313" key="11">
    <source>
        <dbReference type="EMBL" id="MFC3849877.1"/>
    </source>
</evidence>
<feature type="transmembrane region" description="Helical" evidence="8">
    <location>
        <begin position="177"/>
        <end position="196"/>
    </location>
</feature>
<dbReference type="Gene3D" id="3.40.50.300">
    <property type="entry name" value="P-loop containing nucleotide triphosphate hydrolases"/>
    <property type="match status" value="1"/>
</dbReference>
<dbReference type="InterPro" id="IPR003439">
    <property type="entry name" value="ABC_transporter-like_ATP-bd"/>
</dbReference>
<comment type="caution">
    <text evidence="11">The sequence shown here is derived from an EMBL/GenBank/DDBJ whole genome shotgun (WGS) entry which is preliminary data.</text>
</comment>
<dbReference type="PROSITE" id="PS50929">
    <property type="entry name" value="ABC_TM1F"/>
    <property type="match status" value="1"/>
</dbReference>
<keyword evidence="2 8" id="KW-0812">Transmembrane</keyword>
<feature type="transmembrane region" description="Helical" evidence="8">
    <location>
        <begin position="147"/>
        <end position="171"/>
    </location>
</feature>
<dbReference type="Proteomes" id="UP001595751">
    <property type="component" value="Unassembled WGS sequence"/>
</dbReference>
<gene>
    <name evidence="11" type="ORF">ACFORJ_06825</name>
</gene>
<evidence type="ECO:0000259" key="9">
    <source>
        <dbReference type="PROSITE" id="PS50893"/>
    </source>
</evidence>
<feature type="domain" description="ABC transmembrane type-1" evidence="10">
    <location>
        <begin position="37"/>
        <end position="320"/>
    </location>
</feature>
<dbReference type="Pfam" id="PF00005">
    <property type="entry name" value="ABC_tran"/>
    <property type="match status" value="1"/>
</dbReference>
<dbReference type="SUPFAM" id="SSF90123">
    <property type="entry name" value="ABC transporter transmembrane region"/>
    <property type="match status" value="1"/>
</dbReference>
<comment type="subcellular location">
    <subcellularLocation>
        <location evidence="1">Cell membrane</location>
        <topology evidence="1">Multi-pass membrane protein</topology>
    </subcellularLocation>
</comment>
<dbReference type="EMBL" id="JBHRZN010000002">
    <property type="protein sequence ID" value="MFC3849877.1"/>
    <property type="molecule type" value="Genomic_DNA"/>
</dbReference>
<evidence type="ECO:0000313" key="12">
    <source>
        <dbReference type="Proteomes" id="UP001595751"/>
    </source>
</evidence>
<dbReference type="Gene3D" id="1.20.1560.10">
    <property type="entry name" value="ABC transporter type 1, transmembrane domain"/>
    <property type="match status" value="1"/>
</dbReference>
<keyword evidence="12" id="KW-1185">Reference proteome</keyword>
<dbReference type="InterPro" id="IPR027417">
    <property type="entry name" value="P-loop_NTPase"/>
</dbReference>
<dbReference type="Pfam" id="PF00664">
    <property type="entry name" value="ABC_membrane"/>
    <property type="match status" value="1"/>
</dbReference>
<organism evidence="11 12">
    <name type="scientific">Corynebacterium hansenii</name>
    <dbReference type="NCBI Taxonomy" id="394964"/>
    <lineage>
        <taxon>Bacteria</taxon>
        <taxon>Bacillati</taxon>
        <taxon>Actinomycetota</taxon>
        <taxon>Actinomycetes</taxon>
        <taxon>Mycobacteriales</taxon>
        <taxon>Corynebacteriaceae</taxon>
        <taxon>Corynebacterium</taxon>
    </lineage>
</organism>
<evidence type="ECO:0000256" key="8">
    <source>
        <dbReference type="SAM" id="Phobius"/>
    </source>
</evidence>
<dbReference type="SMART" id="SM00382">
    <property type="entry name" value="AAA"/>
    <property type="match status" value="1"/>
</dbReference>
<dbReference type="PANTHER" id="PTHR24221">
    <property type="entry name" value="ATP-BINDING CASSETTE SUB-FAMILY B"/>
    <property type="match status" value="1"/>
</dbReference>
<evidence type="ECO:0000256" key="4">
    <source>
        <dbReference type="ARBA" id="ARBA00022840"/>
    </source>
</evidence>
<evidence type="ECO:0000256" key="3">
    <source>
        <dbReference type="ARBA" id="ARBA00022741"/>
    </source>
</evidence>
<dbReference type="InterPro" id="IPR036640">
    <property type="entry name" value="ABC1_TM_sf"/>
</dbReference>
<dbReference type="SUPFAM" id="SSF52540">
    <property type="entry name" value="P-loop containing nucleoside triphosphate hydrolases"/>
    <property type="match status" value="1"/>
</dbReference>
<evidence type="ECO:0000256" key="5">
    <source>
        <dbReference type="ARBA" id="ARBA00022989"/>
    </source>
</evidence>
<keyword evidence="4 11" id="KW-0067">ATP-binding</keyword>
<dbReference type="PANTHER" id="PTHR24221:SF590">
    <property type="entry name" value="COMPONENT LINKED WITH THE ASSEMBLY OF CYTOCHROME' TRANSPORT TRANSMEMBRANE ATP-BINDING PROTEIN ABC TRANSPORTER CYDD-RELATED"/>
    <property type="match status" value="1"/>
</dbReference>
<protein>
    <submittedName>
        <fullName evidence="11">ABC transporter ATP-binding protein</fullName>
    </submittedName>
</protein>
<dbReference type="PROSITE" id="PS50893">
    <property type="entry name" value="ABC_TRANSPORTER_2"/>
    <property type="match status" value="1"/>
</dbReference>
<evidence type="ECO:0000256" key="7">
    <source>
        <dbReference type="SAM" id="MobiDB-lite"/>
    </source>
</evidence>
<name>A0ABV7ZRI7_9CORY</name>
<feature type="transmembrane region" description="Helical" evidence="8">
    <location>
        <begin position="291"/>
        <end position="313"/>
    </location>
</feature>
<feature type="region of interest" description="Disordered" evidence="7">
    <location>
        <begin position="336"/>
        <end position="356"/>
    </location>
</feature>
<reference evidence="12" key="1">
    <citation type="journal article" date="2019" name="Int. J. Syst. Evol. Microbiol.">
        <title>The Global Catalogue of Microorganisms (GCM) 10K type strain sequencing project: providing services to taxonomists for standard genome sequencing and annotation.</title>
        <authorList>
            <consortium name="The Broad Institute Genomics Platform"/>
            <consortium name="The Broad Institute Genome Sequencing Center for Infectious Disease"/>
            <person name="Wu L."/>
            <person name="Ma J."/>
        </authorList>
    </citation>
    <scope>NUCLEOTIDE SEQUENCE [LARGE SCALE GENOMIC DNA]</scope>
    <source>
        <strain evidence="12">CCUG 53252</strain>
    </source>
</reference>
<feature type="transmembrane region" description="Helical" evidence="8">
    <location>
        <begin position="33"/>
        <end position="58"/>
    </location>
</feature>
<dbReference type="InterPro" id="IPR039421">
    <property type="entry name" value="Type_1_exporter"/>
</dbReference>
<dbReference type="InterPro" id="IPR011527">
    <property type="entry name" value="ABC1_TM_dom"/>
</dbReference>
<proteinExistence type="predicted"/>
<evidence type="ECO:0000256" key="2">
    <source>
        <dbReference type="ARBA" id="ARBA00022692"/>
    </source>
</evidence>
<accession>A0ABV7ZRI7</accession>
<dbReference type="RefSeq" id="WP_377748480.1">
    <property type="nucleotide sequence ID" value="NZ_CP047211.1"/>
</dbReference>
<feature type="transmembrane region" description="Helical" evidence="8">
    <location>
        <begin position="265"/>
        <end position="285"/>
    </location>
</feature>
<feature type="transmembrane region" description="Helical" evidence="8">
    <location>
        <begin position="78"/>
        <end position="107"/>
    </location>
</feature>
<evidence type="ECO:0000256" key="1">
    <source>
        <dbReference type="ARBA" id="ARBA00004651"/>
    </source>
</evidence>
<evidence type="ECO:0000259" key="10">
    <source>
        <dbReference type="PROSITE" id="PS50929"/>
    </source>
</evidence>
<dbReference type="GO" id="GO:0005524">
    <property type="term" value="F:ATP binding"/>
    <property type="evidence" value="ECO:0007669"/>
    <property type="project" value="UniProtKB-KW"/>
</dbReference>
<keyword evidence="5 8" id="KW-1133">Transmembrane helix</keyword>
<feature type="domain" description="ABC transporter" evidence="9">
    <location>
        <begin position="361"/>
        <end position="595"/>
    </location>
</feature>
<dbReference type="InterPro" id="IPR003593">
    <property type="entry name" value="AAA+_ATPase"/>
</dbReference>
<keyword evidence="6 8" id="KW-0472">Membrane</keyword>
<feature type="compositionally biased region" description="Basic and acidic residues" evidence="7">
    <location>
        <begin position="346"/>
        <end position="356"/>
    </location>
</feature>